<protein>
    <submittedName>
        <fullName evidence="9">Carboxyl-terminal processing protease</fullName>
        <ecNumber evidence="9">3.4.21.102</ecNumber>
    </submittedName>
</protein>
<dbReference type="CDD" id="cd06782">
    <property type="entry name" value="cpPDZ_CPP-like"/>
    <property type="match status" value="1"/>
</dbReference>
<feature type="domain" description="Tail specific protease" evidence="8">
    <location>
        <begin position="165"/>
        <end position="355"/>
    </location>
</feature>
<comment type="similarity">
    <text evidence="1 5">Belongs to the peptidase S41A family.</text>
</comment>
<evidence type="ECO:0000256" key="6">
    <source>
        <dbReference type="SAM" id="SignalP"/>
    </source>
</evidence>
<dbReference type="Gene3D" id="2.30.42.10">
    <property type="match status" value="1"/>
</dbReference>
<feature type="signal peptide" evidence="6">
    <location>
        <begin position="1"/>
        <end position="19"/>
    </location>
</feature>
<dbReference type="InterPro" id="IPR001478">
    <property type="entry name" value="PDZ"/>
</dbReference>
<evidence type="ECO:0000256" key="1">
    <source>
        <dbReference type="ARBA" id="ARBA00009179"/>
    </source>
</evidence>
<proteinExistence type="inferred from homology"/>
<organism evidence="9 10">
    <name type="scientific">Alloprevotella rava</name>
    <dbReference type="NCBI Taxonomy" id="671218"/>
    <lineage>
        <taxon>Bacteria</taxon>
        <taxon>Pseudomonadati</taxon>
        <taxon>Bacteroidota</taxon>
        <taxon>Bacteroidia</taxon>
        <taxon>Bacteroidales</taxon>
        <taxon>Prevotellaceae</taxon>
        <taxon>Alloprevotella</taxon>
    </lineage>
</organism>
<dbReference type="InterPro" id="IPR036034">
    <property type="entry name" value="PDZ_sf"/>
</dbReference>
<dbReference type="RefSeq" id="WP_183694487.1">
    <property type="nucleotide sequence ID" value="NZ_JACICA010000002.1"/>
</dbReference>
<evidence type="ECO:0000259" key="8">
    <source>
        <dbReference type="SMART" id="SM00245"/>
    </source>
</evidence>
<dbReference type="InterPro" id="IPR055210">
    <property type="entry name" value="CtpA/B_N"/>
</dbReference>
<dbReference type="Proteomes" id="UP000541425">
    <property type="component" value="Unassembled WGS sequence"/>
</dbReference>
<dbReference type="PANTHER" id="PTHR32060:SF30">
    <property type="entry name" value="CARBOXY-TERMINAL PROCESSING PROTEASE CTPA"/>
    <property type="match status" value="1"/>
</dbReference>
<dbReference type="Gene3D" id="3.90.226.10">
    <property type="entry name" value="2-enoyl-CoA Hydratase, Chain A, domain 1"/>
    <property type="match status" value="1"/>
</dbReference>
<evidence type="ECO:0000313" key="10">
    <source>
        <dbReference type="Proteomes" id="UP000541425"/>
    </source>
</evidence>
<dbReference type="EMBL" id="JACICA010000002">
    <property type="protein sequence ID" value="MBB3702059.1"/>
    <property type="molecule type" value="Genomic_DNA"/>
</dbReference>
<evidence type="ECO:0000256" key="5">
    <source>
        <dbReference type="RuleBase" id="RU004404"/>
    </source>
</evidence>
<dbReference type="GO" id="GO:0004252">
    <property type="term" value="F:serine-type endopeptidase activity"/>
    <property type="evidence" value="ECO:0007669"/>
    <property type="project" value="UniProtKB-EC"/>
</dbReference>
<dbReference type="NCBIfam" id="TIGR00225">
    <property type="entry name" value="prc"/>
    <property type="match status" value="1"/>
</dbReference>
<evidence type="ECO:0000256" key="2">
    <source>
        <dbReference type="ARBA" id="ARBA00022670"/>
    </source>
</evidence>
<name>A0A7W5UDI4_9BACT</name>
<evidence type="ECO:0000259" key="7">
    <source>
        <dbReference type="SMART" id="SM00228"/>
    </source>
</evidence>
<dbReference type="SMART" id="SM00228">
    <property type="entry name" value="PDZ"/>
    <property type="match status" value="1"/>
</dbReference>
<dbReference type="AlphaFoldDB" id="A0A7W5UDI4"/>
<reference evidence="9 10" key="1">
    <citation type="submission" date="2020-08" db="EMBL/GenBank/DDBJ databases">
        <title>Genomic Encyclopedia of Type Strains, Phase IV (KMG-IV): sequencing the most valuable type-strain genomes for metagenomic binning, comparative biology and taxonomic classification.</title>
        <authorList>
            <person name="Goeker M."/>
        </authorList>
    </citation>
    <scope>NUCLEOTIDE SEQUENCE [LARGE SCALE GENOMIC DNA]</scope>
    <source>
        <strain evidence="9 10">DSM 22548</strain>
    </source>
</reference>
<feature type="chain" id="PRO_5031042938" evidence="6">
    <location>
        <begin position="20"/>
        <end position="524"/>
    </location>
</feature>
<keyword evidence="6" id="KW-0732">Signal</keyword>
<dbReference type="EC" id="3.4.21.102" evidence="9"/>
<keyword evidence="2 5" id="KW-0645">Protease</keyword>
<keyword evidence="4 5" id="KW-0720">Serine protease</keyword>
<dbReference type="CDD" id="cd07560">
    <property type="entry name" value="Peptidase_S41_CPP"/>
    <property type="match status" value="1"/>
</dbReference>
<keyword evidence="3 5" id="KW-0378">Hydrolase</keyword>
<accession>A0A7W5UDI4</accession>
<gene>
    <name evidence="9" type="ORF">FHS60_000512</name>
</gene>
<dbReference type="Gene3D" id="3.30.750.44">
    <property type="match status" value="1"/>
</dbReference>
<sequence>MKKYIFLLFALLCANGLHAQHDFGDIDVEQLRKLQMAQMAITSLYVDSVDQKKMTEDAIRGILDKLDPHSSYSNAKDTKKLTEPLDGNFEGIGVQFNMLEDTLVVIQTVRKGPSEKVGILSGDRIVSVDDLPIAGVKMSRDSIMTKLRGPKGTKVKLGIVRRGVKEMIYFIVTRDKIPLNTLDAYYMIEPGIGYIHLEQFGATTGKEMNDAIKALQKQGMQHLILDLQVNGGGYLGSAVEVANEFLKAGALVVYTEGRTQPKQVLTAAGGGLMQSGKVVVLVDEYTASAAEIVSGAIQDHDRGTIVGRRTFGKGLVQRPIPLPDGSMIRLTTAHYYTPSGRCIQKPYVKGQKDEYNQDLEQRYKHGELVCKDSIHLDSTKVYRTLEKNRIVYGGGGIMPDVFVPLDTTTYSKYYLALRRANIINEKSLKFIDNHRKEIKRQYPDLKKFMDTYEVPQTLIDEIIDAGKQKKIEAKDDKEMQKTLPDLHFTLKSLIIYDVWDRNEYFQFVNRRSDIVKKGLEIIKK</sequence>
<dbReference type="SUPFAM" id="SSF52096">
    <property type="entry name" value="ClpP/crotonase"/>
    <property type="match status" value="1"/>
</dbReference>
<dbReference type="SMART" id="SM00245">
    <property type="entry name" value="TSPc"/>
    <property type="match status" value="1"/>
</dbReference>
<dbReference type="GO" id="GO:0006508">
    <property type="term" value="P:proteolysis"/>
    <property type="evidence" value="ECO:0007669"/>
    <property type="project" value="UniProtKB-KW"/>
</dbReference>
<comment type="caution">
    <text evidence="9">The sequence shown here is derived from an EMBL/GenBank/DDBJ whole genome shotgun (WGS) entry which is preliminary data.</text>
</comment>
<evidence type="ECO:0000256" key="4">
    <source>
        <dbReference type="ARBA" id="ARBA00022825"/>
    </source>
</evidence>
<dbReference type="InterPro" id="IPR029045">
    <property type="entry name" value="ClpP/crotonase-like_dom_sf"/>
</dbReference>
<dbReference type="PANTHER" id="PTHR32060">
    <property type="entry name" value="TAIL-SPECIFIC PROTEASE"/>
    <property type="match status" value="1"/>
</dbReference>
<dbReference type="GO" id="GO:0007165">
    <property type="term" value="P:signal transduction"/>
    <property type="evidence" value="ECO:0007669"/>
    <property type="project" value="TreeGrafter"/>
</dbReference>
<evidence type="ECO:0000256" key="3">
    <source>
        <dbReference type="ARBA" id="ARBA00022801"/>
    </source>
</evidence>
<dbReference type="InterPro" id="IPR005151">
    <property type="entry name" value="Tail-specific_protease"/>
</dbReference>
<dbReference type="Pfam" id="PF13180">
    <property type="entry name" value="PDZ_2"/>
    <property type="match status" value="1"/>
</dbReference>
<dbReference type="GO" id="GO:0030288">
    <property type="term" value="C:outer membrane-bounded periplasmic space"/>
    <property type="evidence" value="ECO:0007669"/>
    <property type="project" value="TreeGrafter"/>
</dbReference>
<dbReference type="InterPro" id="IPR004447">
    <property type="entry name" value="Peptidase_S41A"/>
</dbReference>
<dbReference type="Pfam" id="PF03572">
    <property type="entry name" value="Peptidase_S41"/>
    <property type="match status" value="1"/>
</dbReference>
<evidence type="ECO:0000313" key="9">
    <source>
        <dbReference type="EMBL" id="MBB3702059.1"/>
    </source>
</evidence>
<dbReference type="Pfam" id="PF22694">
    <property type="entry name" value="CtpB_N-like"/>
    <property type="match status" value="1"/>
</dbReference>
<dbReference type="SUPFAM" id="SSF50156">
    <property type="entry name" value="PDZ domain-like"/>
    <property type="match status" value="1"/>
</dbReference>
<feature type="domain" description="PDZ" evidence="7">
    <location>
        <begin position="90"/>
        <end position="163"/>
    </location>
</feature>